<dbReference type="HAMAP" id="MF_00033">
    <property type="entry name" value="MurG"/>
    <property type="match status" value="1"/>
</dbReference>
<dbReference type="GO" id="GO:0071555">
    <property type="term" value="P:cell wall organization"/>
    <property type="evidence" value="ECO:0007669"/>
    <property type="project" value="UniProtKB-KW"/>
</dbReference>
<feature type="domain" description="Glycosyl transferase family 28 C-terminal" evidence="12">
    <location>
        <begin position="179"/>
        <end position="342"/>
    </location>
</feature>
<feature type="domain" description="Glycosyltransferase family 28 N-terminal" evidence="11">
    <location>
        <begin position="4"/>
        <end position="140"/>
    </location>
</feature>
<comment type="subcellular location">
    <subcellularLocation>
        <location evidence="10">Cell membrane</location>
        <topology evidence="10">Peripheral membrane protein</topology>
        <orientation evidence="10">Cytoplasmic side</orientation>
    </subcellularLocation>
</comment>
<feature type="binding site" evidence="10">
    <location>
        <position position="185"/>
    </location>
    <ligand>
        <name>UDP-N-acetyl-alpha-D-glucosamine</name>
        <dbReference type="ChEBI" id="CHEBI:57705"/>
    </ligand>
</feature>
<dbReference type="InterPro" id="IPR007235">
    <property type="entry name" value="Glyco_trans_28_C"/>
</dbReference>
<keyword evidence="6 10" id="KW-0573">Peptidoglycan synthesis</keyword>
<dbReference type="SUPFAM" id="SSF53756">
    <property type="entry name" value="UDP-Glycosyltransferase/glycogen phosphorylase"/>
    <property type="match status" value="1"/>
</dbReference>
<evidence type="ECO:0000313" key="13">
    <source>
        <dbReference type="EMBL" id="HFC97622.1"/>
    </source>
</evidence>
<evidence type="ECO:0000256" key="10">
    <source>
        <dbReference type="HAMAP-Rule" id="MF_00033"/>
    </source>
</evidence>
<keyword evidence="8 10" id="KW-0131">Cell cycle</keyword>
<reference evidence="13" key="1">
    <citation type="journal article" date="2020" name="mSystems">
        <title>Genome- and Community-Level Interaction Insights into Carbon Utilization and Element Cycling Functions of Hydrothermarchaeota in Hydrothermal Sediment.</title>
        <authorList>
            <person name="Zhou Z."/>
            <person name="Liu Y."/>
            <person name="Xu W."/>
            <person name="Pan J."/>
            <person name="Luo Z.H."/>
            <person name="Li M."/>
        </authorList>
    </citation>
    <scope>NUCLEOTIDE SEQUENCE [LARGE SCALE GENOMIC DNA]</scope>
    <source>
        <strain evidence="13">HyVt-483</strain>
    </source>
</reference>
<comment type="similarity">
    <text evidence="10">Belongs to the glycosyltransferase 28 family. MurG subfamily.</text>
</comment>
<dbReference type="InterPro" id="IPR006009">
    <property type="entry name" value="GlcNAc_MurG"/>
</dbReference>
<evidence type="ECO:0000256" key="3">
    <source>
        <dbReference type="ARBA" id="ARBA00022676"/>
    </source>
</evidence>
<dbReference type="GO" id="GO:0005975">
    <property type="term" value="P:carbohydrate metabolic process"/>
    <property type="evidence" value="ECO:0007669"/>
    <property type="project" value="InterPro"/>
</dbReference>
<feature type="binding site" evidence="10">
    <location>
        <begin position="10"/>
        <end position="12"/>
    </location>
    <ligand>
        <name>UDP-N-acetyl-alpha-D-glucosamine</name>
        <dbReference type="ChEBI" id="CHEBI:57705"/>
    </ligand>
</feature>
<accession>A0A7C3GSL5</accession>
<dbReference type="Gene3D" id="3.40.50.2000">
    <property type="entry name" value="Glycogen Phosphorylase B"/>
    <property type="match status" value="2"/>
</dbReference>
<sequence>MRWVIAGGGTGGHLFPALALAERVRAGGGEVLLVGCGRRIEEMVLSGAPFPVATISGEGLLGKNPMLKMRALLRLCRGVREAVALIRRFSADVVFGTGGYASFPAVVAGRLLRKVLGLHEQNALPGLANRICGRMVHRIFVSFPGTERYFPARKVVLSGNPVREEILAPRNREHTGRGVLVLGGSQGARGLNRLMVEAAPRLRDRHPDLYLLHQTGERDEAWVQETYRKKGLAVQVKAFIRDMAWAYAQADLVISRAGATTVAEICALGKPAIFIPFPYATHGHQEKNARVVVEAGGALLFREGEITPEKLAEEVSALLSDPDRLASMGERARALFRPGAAETIVREMEVLTHV</sequence>
<keyword evidence="7 10" id="KW-0472">Membrane</keyword>
<evidence type="ECO:0000256" key="9">
    <source>
        <dbReference type="ARBA" id="ARBA00023316"/>
    </source>
</evidence>
<evidence type="ECO:0000256" key="6">
    <source>
        <dbReference type="ARBA" id="ARBA00022984"/>
    </source>
</evidence>
<dbReference type="Pfam" id="PF04101">
    <property type="entry name" value="Glyco_tran_28_C"/>
    <property type="match status" value="1"/>
</dbReference>
<keyword evidence="9 10" id="KW-0961">Cell wall biogenesis/degradation</keyword>
<dbReference type="GO" id="GO:0008360">
    <property type="term" value="P:regulation of cell shape"/>
    <property type="evidence" value="ECO:0007669"/>
    <property type="project" value="UniProtKB-KW"/>
</dbReference>
<evidence type="ECO:0000259" key="11">
    <source>
        <dbReference type="Pfam" id="PF03033"/>
    </source>
</evidence>
<keyword evidence="5 10" id="KW-0133">Cell shape</keyword>
<dbReference type="GO" id="GO:0009252">
    <property type="term" value="P:peptidoglycan biosynthetic process"/>
    <property type="evidence" value="ECO:0007669"/>
    <property type="project" value="UniProtKB-UniRule"/>
</dbReference>
<comment type="catalytic activity">
    <reaction evidence="10">
        <text>di-trans,octa-cis-undecaprenyl diphospho-N-acetyl-alpha-D-muramoyl-L-alanyl-D-glutamyl-meso-2,6-diaminopimeloyl-D-alanyl-D-alanine + UDP-N-acetyl-alpha-D-glucosamine = di-trans,octa-cis-undecaprenyl diphospho-[N-acetyl-alpha-D-glucosaminyl-(1-&gt;4)]-N-acetyl-alpha-D-muramoyl-L-alanyl-D-glutamyl-meso-2,6-diaminopimeloyl-D-alanyl-D-alanine + UDP + H(+)</text>
        <dbReference type="Rhea" id="RHEA:31227"/>
        <dbReference type="ChEBI" id="CHEBI:15378"/>
        <dbReference type="ChEBI" id="CHEBI:57705"/>
        <dbReference type="ChEBI" id="CHEBI:58223"/>
        <dbReference type="ChEBI" id="CHEBI:61387"/>
        <dbReference type="ChEBI" id="CHEBI:61388"/>
        <dbReference type="EC" id="2.4.1.227"/>
    </reaction>
</comment>
<dbReference type="InterPro" id="IPR004276">
    <property type="entry name" value="GlycoTrans_28_N"/>
</dbReference>
<keyword evidence="1 10" id="KW-1003">Cell membrane</keyword>
<dbReference type="EMBL" id="DRMH01000049">
    <property type="protein sequence ID" value="HFC97622.1"/>
    <property type="molecule type" value="Genomic_DNA"/>
</dbReference>
<dbReference type="CDD" id="cd03785">
    <property type="entry name" value="GT28_MurG"/>
    <property type="match status" value="1"/>
</dbReference>
<evidence type="ECO:0000256" key="2">
    <source>
        <dbReference type="ARBA" id="ARBA00022618"/>
    </source>
</evidence>
<dbReference type="NCBIfam" id="TIGR01133">
    <property type="entry name" value="murG"/>
    <property type="match status" value="1"/>
</dbReference>
<name>A0A7C3GSL5_9BACT</name>
<proteinExistence type="inferred from homology"/>
<feature type="binding site" evidence="10">
    <location>
        <position position="240"/>
    </location>
    <ligand>
        <name>UDP-N-acetyl-alpha-D-glucosamine</name>
        <dbReference type="ChEBI" id="CHEBI:57705"/>
    </ligand>
</feature>
<dbReference type="UniPathway" id="UPA00219"/>
<evidence type="ECO:0000256" key="4">
    <source>
        <dbReference type="ARBA" id="ARBA00022679"/>
    </source>
</evidence>
<comment type="caution">
    <text evidence="13">The sequence shown here is derived from an EMBL/GenBank/DDBJ whole genome shotgun (WGS) entry which is preliminary data.</text>
</comment>
<dbReference type="PANTHER" id="PTHR21015">
    <property type="entry name" value="UDP-N-ACETYLGLUCOSAMINE--N-ACETYLMURAMYL-(PENTAPEPTIDE) PYROPHOSPHORYL-UNDECAPRENOL N-ACETYLGLUCOSAMINE TRANSFERASE 1"/>
    <property type="match status" value="1"/>
</dbReference>
<keyword evidence="4 10" id="KW-0808">Transferase</keyword>
<protein>
    <recommendedName>
        <fullName evidence="10">UDP-N-acetylglucosamine--N-acetylmuramyl-(pentapeptide) pyrophosphoryl-undecaprenol N-acetylglucosamine transferase</fullName>
        <ecNumber evidence="10">2.4.1.227</ecNumber>
    </recommendedName>
    <alternativeName>
        <fullName evidence="10">Undecaprenyl-PP-MurNAc-pentapeptide-UDPGlcNAc GlcNAc transferase</fullName>
    </alternativeName>
</protein>
<dbReference type="EC" id="2.4.1.227" evidence="10"/>
<organism evidence="13">
    <name type="scientific">Thermosulfurimonas dismutans</name>
    <dbReference type="NCBI Taxonomy" id="999894"/>
    <lineage>
        <taxon>Bacteria</taxon>
        <taxon>Pseudomonadati</taxon>
        <taxon>Thermodesulfobacteriota</taxon>
        <taxon>Thermodesulfobacteria</taxon>
        <taxon>Thermodesulfobacteriales</taxon>
        <taxon>Thermodesulfobacteriaceae</taxon>
        <taxon>Thermosulfurimonas</taxon>
    </lineage>
</organism>
<comment type="function">
    <text evidence="10">Cell wall formation. Catalyzes the transfer of a GlcNAc subunit on undecaprenyl-pyrophosphoryl-MurNAc-pentapeptide (lipid intermediate I) to form undecaprenyl-pyrophosphoryl-MurNAc-(pentapeptide)GlcNAc (lipid intermediate II).</text>
</comment>
<keyword evidence="3 10" id="KW-0328">Glycosyltransferase</keyword>
<evidence type="ECO:0000256" key="5">
    <source>
        <dbReference type="ARBA" id="ARBA00022960"/>
    </source>
</evidence>
<dbReference type="GO" id="GO:0005886">
    <property type="term" value="C:plasma membrane"/>
    <property type="evidence" value="ECO:0007669"/>
    <property type="project" value="UniProtKB-SubCell"/>
</dbReference>
<dbReference type="GO" id="GO:0051301">
    <property type="term" value="P:cell division"/>
    <property type="evidence" value="ECO:0007669"/>
    <property type="project" value="UniProtKB-KW"/>
</dbReference>
<dbReference type="PANTHER" id="PTHR21015:SF22">
    <property type="entry name" value="GLYCOSYLTRANSFERASE"/>
    <property type="match status" value="1"/>
</dbReference>
<comment type="pathway">
    <text evidence="10">Cell wall biogenesis; peptidoglycan biosynthesis.</text>
</comment>
<comment type="caution">
    <text evidence="10">Lacks conserved residue(s) required for the propagation of feature annotation.</text>
</comment>
<gene>
    <name evidence="10 13" type="primary">murG</name>
    <name evidence="13" type="ORF">ENJ40_04065</name>
</gene>
<keyword evidence="2 10" id="KW-0132">Cell division</keyword>
<feature type="binding site" evidence="10">
    <location>
        <position position="285"/>
    </location>
    <ligand>
        <name>UDP-N-acetyl-alpha-D-glucosamine</name>
        <dbReference type="ChEBI" id="CHEBI:57705"/>
    </ligand>
</feature>
<dbReference type="Proteomes" id="UP000886043">
    <property type="component" value="Unassembled WGS sequence"/>
</dbReference>
<feature type="binding site" evidence="10">
    <location>
        <position position="163"/>
    </location>
    <ligand>
        <name>UDP-N-acetyl-alpha-D-glucosamine</name>
        <dbReference type="ChEBI" id="CHEBI:57705"/>
    </ligand>
</feature>
<dbReference type="Pfam" id="PF03033">
    <property type="entry name" value="Glyco_transf_28"/>
    <property type="match status" value="1"/>
</dbReference>
<evidence type="ECO:0000256" key="7">
    <source>
        <dbReference type="ARBA" id="ARBA00023136"/>
    </source>
</evidence>
<evidence type="ECO:0000256" key="1">
    <source>
        <dbReference type="ARBA" id="ARBA00022475"/>
    </source>
</evidence>
<feature type="binding site" evidence="10">
    <location>
        <position position="122"/>
    </location>
    <ligand>
        <name>UDP-N-acetyl-alpha-D-glucosamine</name>
        <dbReference type="ChEBI" id="CHEBI:57705"/>
    </ligand>
</feature>
<dbReference type="GO" id="GO:0050511">
    <property type="term" value="F:undecaprenyldiphospho-muramoylpentapeptide beta-N-acetylglucosaminyltransferase activity"/>
    <property type="evidence" value="ECO:0007669"/>
    <property type="project" value="UniProtKB-UniRule"/>
</dbReference>
<evidence type="ECO:0000259" key="12">
    <source>
        <dbReference type="Pfam" id="PF04101"/>
    </source>
</evidence>
<dbReference type="AlphaFoldDB" id="A0A7C3GSL5"/>
<evidence type="ECO:0000256" key="8">
    <source>
        <dbReference type="ARBA" id="ARBA00023306"/>
    </source>
</evidence>